<dbReference type="PROSITE" id="PS51192">
    <property type="entry name" value="HELICASE_ATP_BIND_1"/>
    <property type="match status" value="1"/>
</dbReference>
<dbReference type="InterPro" id="IPR044742">
    <property type="entry name" value="DEAD/DEAH_RhlB"/>
</dbReference>
<evidence type="ECO:0000256" key="1">
    <source>
        <dbReference type="ARBA" id="ARBA00022741"/>
    </source>
</evidence>
<dbReference type="CDD" id="cd18787">
    <property type="entry name" value="SF2_C_DEAD"/>
    <property type="match status" value="1"/>
</dbReference>
<feature type="compositionally biased region" description="Basic and acidic residues" evidence="5">
    <location>
        <begin position="409"/>
        <end position="425"/>
    </location>
</feature>
<dbReference type="InterPro" id="IPR014001">
    <property type="entry name" value="Helicase_ATP-bd"/>
</dbReference>
<dbReference type="PANTHER" id="PTHR47959">
    <property type="entry name" value="ATP-DEPENDENT RNA HELICASE RHLE-RELATED"/>
    <property type="match status" value="1"/>
</dbReference>
<keyword evidence="1" id="KW-0547">Nucleotide-binding</keyword>
<dbReference type="InterPro" id="IPR001650">
    <property type="entry name" value="Helicase_C-like"/>
</dbReference>
<organism evidence="9">
    <name type="scientific">freshwater metagenome</name>
    <dbReference type="NCBI Taxonomy" id="449393"/>
    <lineage>
        <taxon>unclassified sequences</taxon>
        <taxon>metagenomes</taxon>
        <taxon>ecological metagenomes</taxon>
    </lineage>
</organism>
<dbReference type="InterPro" id="IPR027417">
    <property type="entry name" value="P-loop_NTPase"/>
</dbReference>
<dbReference type="SMART" id="SM00487">
    <property type="entry name" value="DEXDc"/>
    <property type="match status" value="1"/>
</dbReference>
<dbReference type="Pfam" id="PF00270">
    <property type="entry name" value="DEAD"/>
    <property type="match status" value="1"/>
</dbReference>
<dbReference type="GO" id="GO:0003676">
    <property type="term" value="F:nucleic acid binding"/>
    <property type="evidence" value="ECO:0007669"/>
    <property type="project" value="InterPro"/>
</dbReference>
<keyword evidence="3" id="KW-0347">Helicase</keyword>
<dbReference type="SMART" id="SM00490">
    <property type="entry name" value="HELICc"/>
    <property type="match status" value="1"/>
</dbReference>
<protein>
    <submittedName>
        <fullName evidence="9">Unannotated protein</fullName>
    </submittedName>
</protein>
<feature type="compositionally biased region" description="Basic and acidic residues" evidence="5">
    <location>
        <begin position="450"/>
        <end position="505"/>
    </location>
</feature>
<sequence length="626" mass="68371">MGSFICPWVQTGIYGPYKGDTPMDISPVTFADLGLPSVLVDELASQGILAPFPIQQATIADALSGRDTLGRGRTGSGKTLAFCLPMLTRLHKSNKPRDRFRPRAVILVPTRELANQVRDVLVPLADALGMRTATVYGGVSYTGQINAMRNGVDIVVACPGRFIDLMESGQIELDAVECTILDEADHMAELGFLEHVTRILEKTPREGQRLLFSATLDRGIDKLVRKFLQNPVTHEVESTEENEAQMTHYFFQVTQGNRFDIIADLCAAPGRALVFTRTKHGARKLAAALVENGVPAVELHGDLSQAVRARNLAALSAGKVDTLVATDIAARGIHVDDIALVIHADPPEEHKAFLHRSGRTARAGAEGTVITMVTENMRRHTKRLAKDAGIDPIMKTVVKGDPILTEIAPGERELKEMPNLEERRPQRGGGGGGRSGGPRRGGSKFGGGGQRRDRDDRGPRGGDRDSRPSFRDRDDRGPRGDRDSRPSFGDRDSRPSFRDRDDRPARTGGGDFRGRDDRAPRGDRDSRPSFRDRDDRPARTGGGDFRGRDDRAPRGDRDSRPSFRDRDDRPARGPRTGGGDFRGRDDRGPRGAGDDRPRGPRPDSRGGRPAGPRGASAGRKKPARSY</sequence>
<feature type="domain" description="DEAD-box RNA helicase Q" evidence="8">
    <location>
        <begin position="28"/>
        <end position="56"/>
    </location>
</feature>
<dbReference type="InterPro" id="IPR050079">
    <property type="entry name" value="DEAD_box_RNA_helicase"/>
</dbReference>
<evidence type="ECO:0000256" key="2">
    <source>
        <dbReference type="ARBA" id="ARBA00022801"/>
    </source>
</evidence>
<dbReference type="InterPro" id="IPR014014">
    <property type="entry name" value="RNA_helicase_DEAD_Q_motif"/>
</dbReference>
<dbReference type="CDD" id="cd00268">
    <property type="entry name" value="DEADc"/>
    <property type="match status" value="1"/>
</dbReference>
<feature type="compositionally biased region" description="Basic and acidic residues" evidence="5">
    <location>
        <begin position="512"/>
        <end position="538"/>
    </location>
</feature>
<evidence type="ECO:0000259" key="7">
    <source>
        <dbReference type="PROSITE" id="PS51194"/>
    </source>
</evidence>
<evidence type="ECO:0000259" key="8">
    <source>
        <dbReference type="PROSITE" id="PS51195"/>
    </source>
</evidence>
<reference evidence="9" key="1">
    <citation type="submission" date="2020-05" db="EMBL/GenBank/DDBJ databases">
        <authorList>
            <person name="Chiriac C."/>
            <person name="Salcher M."/>
            <person name="Ghai R."/>
            <person name="Kavagutti S V."/>
        </authorList>
    </citation>
    <scope>NUCLEOTIDE SEQUENCE</scope>
</reference>
<feature type="domain" description="Helicase C-terminal" evidence="7">
    <location>
        <begin position="260"/>
        <end position="415"/>
    </location>
</feature>
<keyword evidence="2" id="KW-0378">Hydrolase</keyword>
<feature type="region of interest" description="Disordered" evidence="5">
    <location>
        <begin position="408"/>
        <end position="626"/>
    </location>
</feature>
<dbReference type="PANTHER" id="PTHR47959:SF13">
    <property type="entry name" value="ATP-DEPENDENT RNA HELICASE RHLE"/>
    <property type="match status" value="1"/>
</dbReference>
<dbReference type="SUPFAM" id="SSF52540">
    <property type="entry name" value="P-loop containing nucleoside triphosphate hydrolases"/>
    <property type="match status" value="2"/>
</dbReference>
<dbReference type="PROSITE" id="PS51194">
    <property type="entry name" value="HELICASE_CTER"/>
    <property type="match status" value="1"/>
</dbReference>
<accession>A0A6J6M3I1</accession>
<evidence type="ECO:0000256" key="5">
    <source>
        <dbReference type="SAM" id="MobiDB-lite"/>
    </source>
</evidence>
<dbReference type="GO" id="GO:0005829">
    <property type="term" value="C:cytosol"/>
    <property type="evidence" value="ECO:0007669"/>
    <property type="project" value="TreeGrafter"/>
</dbReference>
<dbReference type="GO" id="GO:0016787">
    <property type="term" value="F:hydrolase activity"/>
    <property type="evidence" value="ECO:0007669"/>
    <property type="project" value="UniProtKB-KW"/>
</dbReference>
<feature type="compositionally biased region" description="Gly residues" evidence="5">
    <location>
        <begin position="427"/>
        <end position="449"/>
    </location>
</feature>
<dbReference type="GO" id="GO:0003724">
    <property type="term" value="F:RNA helicase activity"/>
    <property type="evidence" value="ECO:0007669"/>
    <property type="project" value="InterPro"/>
</dbReference>
<feature type="domain" description="Helicase ATP-binding" evidence="6">
    <location>
        <begin position="59"/>
        <end position="234"/>
    </location>
</feature>
<evidence type="ECO:0000256" key="3">
    <source>
        <dbReference type="ARBA" id="ARBA00022806"/>
    </source>
</evidence>
<evidence type="ECO:0000313" key="9">
    <source>
        <dbReference type="EMBL" id="CAB4667608.1"/>
    </source>
</evidence>
<dbReference type="AlphaFoldDB" id="A0A6J6M3I1"/>
<feature type="compositionally biased region" description="Basic and acidic residues" evidence="5">
    <location>
        <begin position="581"/>
        <end position="606"/>
    </location>
</feature>
<dbReference type="PROSITE" id="PS51195">
    <property type="entry name" value="Q_MOTIF"/>
    <property type="match status" value="1"/>
</dbReference>
<evidence type="ECO:0000259" key="6">
    <source>
        <dbReference type="PROSITE" id="PS51192"/>
    </source>
</evidence>
<evidence type="ECO:0000256" key="4">
    <source>
        <dbReference type="ARBA" id="ARBA00022840"/>
    </source>
</evidence>
<dbReference type="Pfam" id="PF00271">
    <property type="entry name" value="Helicase_C"/>
    <property type="match status" value="1"/>
</dbReference>
<name>A0A6J6M3I1_9ZZZZ</name>
<dbReference type="InterPro" id="IPR011545">
    <property type="entry name" value="DEAD/DEAH_box_helicase_dom"/>
</dbReference>
<keyword evidence="4" id="KW-0067">ATP-binding</keyword>
<feature type="compositionally biased region" description="Basic and acidic residues" evidence="5">
    <location>
        <begin position="545"/>
        <end position="571"/>
    </location>
</feature>
<gene>
    <name evidence="9" type="ORF">UFOPK2295_00595</name>
</gene>
<dbReference type="Gene3D" id="3.40.50.300">
    <property type="entry name" value="P-loop containing nucleotide triphosphate hydrolases"/>
    <property type="match status" value="2"/>
</dbReference>
<dbReference type="EMBL" id="CAEZWV010000008">
    <property type="protein sequence ID" value="CAB4667608.1"/>
    <property type="molecule type" value="Genomic_DNA"/>
</dbReference>
<dbReference type="GO" id="GO:0005524">
    <property type="term" value="F:ATP binding"/>
    <property type="evidence" value="ECO:0007669"/>
    <property type="project" value="UniProtKB-KW"/>
</dbReference>
<proteinExistence type="predicted"/>